<evidence type="ECO:0000313" key="2">
    <source>
        <dbReference type="Proteomes" id="UP001651880"/>
    </source>
</evidence>
<organism evidence="1 2">
    <name type="scientific">Lutispora saccharofermentans</name>
    <dbReference type="NCBI Taxonomy" id="3024236"/>
    <lineage>
        <taxon>Bacteria</taxon>
        <taxon>Bacillati</taxon>
        <taxon>Bacillota</taxon>
        <taxon>Clostridia</taxon>
        <taxon>Lutisporales</taxon>
        <taxon>Lutisporaceae</taxon>
        <taxon>Lutispora</taxon>
    </lineage>
</organism>
<dbReference type="RefSeq" id="WP_255226812.1">
    <property type="nucleotide sequence ID" value="NZ_JAJEKE010000004.1"/>
</dbReference>
<reference evidence="1 2" key="1">
    <citation type="submission" date="2021-10" db="EMBL/GenBank/DDBJ databases">
        <title>Lutispora strain m25 sp. nov., a thermophilic, non-spore-forming bacterium isolated from a lab-scale methanogenic bioreactor digesting anaerobic sludge.</title>
        <authorList>
            <person name="El Houari A."/>
            <person name="Mcdonald J."/>
        </authorList>
    </citation>
    <scope>NUCLEOTIDE SEQUENCE [LARGE SCALE GENOMIC DNA]</scope>
    <source>
        <strain evidence="2">m25</strain>
    </source>
</reference>
<proteinExistence type="predicted"/>
<dbReference type="EMBL" id="JAJEKE010000004">
    <property type="protein sequence ID" value="MCQ1529296.1"/>
    <property type="molecule type" value="Genomic_DNA"/>
</dbReference>
<protein>
    <submittedName>
        <fullName evidence="1">Uncharacterized protein</fullName>
    </submittedName>
</protein>
<keyword evidence="2" id="KW-1185">Reference proteome</keyword>
<dbReference type="Proteomes" id="UP001651880">
    <property type="component" value="Unassembled WGS sequence"/>
</dbReference>
<name>A0ABT1NG47_9FIRM</name>
<gene>
    <name evidence="1" type="ORF">LJD61_06990</name>
</gene>
<evidence type="ECO:0000313" key="1">
    <source>
        <dbReference type="EMBL" id="MCQ1529296.1"/>
    </source>
</evidence>
<accession>A0ABT1NG47</accession>
<comment type="caution">
    <text evidence="1">The sequence shown here is derived from an EMBL/GenBank/DDBJ whole genome shotgun (WGS) entry which is preliminary data.</text>
</comment>
<sequence length="106" mass="11542">MHYFALRGKNAGGFVQYAKQFKDDTAQLCDNILRAVLGIVGIDMIDGVALGNGDFIRGEIIHNIAGWATSALQIKGRPPIRHRGRIGGLRKITIAGYSLLLDKHEG</sequence>